<reference evidence="1" key="1">
    <citation type="submission" date="2021-04" db="EMBL/GenBank/DDBJ databases">
        <title>Draft genome of Fusarium avenaceum strain F156N33, isolated from an atmospheric sample in Virginia.</title>
        <authorList>
            <person name="Yang S."/>
            <person name="Vinatzer B.A."/>
            <person name="Coleman J."/>
        </authorList>
    </citation>
    <scope>NUCLEOTIDE SEQUENCE</scope>
    <source>
        <strain evidence="1">F156N33</strain>
    </source>
</reference>
<protein>
    <recommendedName>
        <fullName evidence="3">Methyltransferase</fullName>
    </recommendedName>
</protein>
<comment type="caution">
    <text evidence="1">The sequence shown here is derived from an EMBL/GenBank/DDBJ whole genome shotgun (WGS) entry which is preliminary data.</text>
</comment>
<evidence type="ECO:0008006" key="3">
    <source>
        <dbReference type="Google" id="ProtNLM"/>
    </source>
</evidence>
<sequence>MVAGDDYKYVFKKEVEDRRLQGQHQGIKLGMGRRLVLAPMDLSRPNLKIFDAGTSDGYWLNEVVPELGQPKTCQLIGGDITPERFPENPPHGIKLFAQDSAGPYPEDWLQSFDLVHQRLTIVGVGPRAKECVEALMSLVKPGGWIQLVEIENTEEPNGPCTNQLGYMVIELGKALGSDLSYRGGGMEKWIAEGGFRRIGTMLAPVCMGAECPDPSLRDQTIEAFCFTASQLIPALKSFPGGIKCMTNEEAEDFVPRLEKELRTQGGYFPVKVVWAQRPPQ</sequence>
<dbReference type="AlphaFoldDB" id="A0A9P7KTL3"/>
<gene>
    <name evidence="1" type="ORF">KAF25_005426</name>
</gene>
<dbReference type="SUPFAM" id="SSF53335">
    <property type="entry name" value="S-adenosyl-L-methionine-dependent methyltransferases"/>
    <property type="match status" value="1"/>
</dbReference>
<dbReference type="InterPro" id="IPR029063">
    <property type="entry name" value="SAM-dependent_MTases_sf"/>
</dbReference>
<accession>A0A9P7KTL3</accession>
<keyword evidence="2" id="KW-1185">Reference proteome</keyword>
<proteinExistence type="predicted"/>
<evidence type="ECO:0000313" key="1">
    <source>
        <dbReference type="EMBL" id="KAG5661304.1"/>
    </source>
</evidence>
<dbReference type="Proteomes" id="UP000782241">
    <property type="component" value="Unassembled WGS sequence"/>
</dbReference>
<dbReference type="Gene3D" id="3.40.50.150">
    <property type="entry name" value="Vaccinia Virus protein VP39"/>
    <property type="match status" value="1"/>
</dbReference>
<evidence type="ECO:0000313" key="2">
    <source>
        <dbReference type="Proteomes" id="UP000782241"/>
    </source>
</evidence>
<name>A0A9P7KTL3_9HYPO</name>
<organism evidence="1 2">
    <name type="scientific">Fusarium avenaceum</name>
    <dbReference type="NCBI Taxonomy" id="40199"/>
    <lineage>
        <taxon>Eukaryota</taxon>
        <taxon>Fungi</taxon>
        <taxon>Dikarya</taxon>
        <taxon>Ascomycota</taxon>
        <taxon>Pezizomycotina</taxon>
        <taxon>Sordariomycetes</taxon>
        <taxon>Hypocreomycetidae</taxon>
        <taxon>Hypocreales</taxon>
        <taxon>Nectriaceae</taxon>
        <taxon>Fusarium</taxon>
        <taxon>Fusarium tricinctum species complex</taxon>
    </lineage>
</organism>
<dbReference type="EMBL" id="JAGPUO010000007">
    <property type="protein sequence ID" value="KAG5661304.1"/>
    <property type="molecule type" value="Genomic_DNA"/>
</dbReference>